<comment type="subcellular location">
    <subcellularLocation>
        <location evidence="1">Cytoplasm</location>
    </subcellularLocation>
</comment>
<dbReference type="EMBL" id="JACIEB010000002">
    <property type="protein sequence ID" value="MBB3981634.1"/>
    <property type="molecule type" value="Genomic_DNA"/>
</dbReference>
<dbReference type="InterPro" id="IPR053924">
    <property type="entry name" value="RecX_HTH_2nd"/>
</dbReference>
<keyword evidence="8" id="KW-1185">Reference proteome</keyword>
<dbReference type="InterPro" id="IPR036388">
    <property type="entry name" value="WH-like_DNA-bd_sf"/>
</dbReference>
<dbReference type="AlphaFoldDB" id="A0A7W6GQ27"/>
<feature type="region of interest" description="Disordered" evidence="5">
    <location>
        <begin position="155"/>
        <end position="174"/>
    </location>
</feature>
<dbReference type="Proteomes" id="UP000552757">
    <property type="component" value="Unassembled WGS sequence"/>
</dbReference>
<evidence type="ECO:0000256" key="3">
    <source>
        <dbReference type="ARBA" id="ARBA00018111"/>
    </source>
</evidence>
<evidence type="ECO:0000313" key="7">
    <source>
        <dbReference type="EMBL" id="MBB3981634.1"/>
    </source>
</evidence>
<dbReference type="Gene3D" id="1.10.10.10">
    <property type="entry name" value="Winged helix-like DNA-binding domain superfamily/Winged helix DNA-binding domain"/>
    <property type="match status" value="1"/>
</dbReference>
<evidence type="ECO:0000256" key="4">
    <source>
        <dbReference type="ARBA" id="ARBA00022490"/>
    </source>
</evidence>
<evidence type="ECO:0000256" key="5">
    <source>
        <dbReference type="SAM" id="MobiDB-lite"/>
    </source>
</evidence>
<feature type="domain" description="RecX second three-helical" evidence="6">
    <location>
        <begin position="68"/>
        <end position="107"/>
    </location>
</feature>
<name>A0A7W6GQ27_9SPHN</name>
<dbReference type="GO" id="GO:0005737">
    <property type="term" value="C:cytoplasm"/>
    <property type="evidence" value="ECO:0007669"/>
    <property type="project" value="UniProtKB-SubCell"/>
</dbReference>
<organism evidence="7 8">
    <name type="scientific">Sphingobium fontiphilum</name>
    <dbReference type="NCBI Taxonomy" id="944425"/>
    <lineage>
        <taxon>Bacteria</taxon>
        <taxon>Pseudomonadati</taxon>
        <taxon>Pseudomonadota</taxon>
        <taxon>Alphaproteobacteria</taxon>
        <taxon>Sphingomonadales</taxon>
        <taxon>Sphingomonadaceae</taxon>
        <taxon>Sphingobium</taxon>
    </lineage>
</organism>
<evidence type="ECO:0000313" key="8">
    <source>
        <dbReference type="Proteomes" id="UP000552757"/>
    </source>
</evidence>
<protein>
    <recommendedName>
        <fullName evidence="3">Regulatory protein RecX</fullName>
    </recommendedName>
</protein>
<comment type="similarity">
    <text evidence="2">Belongs to the RecX family.</text>
</comment>
<dbReference type="Pfam" id="PF02631">
    <property type="entry name" value="RecX_HTH2"/>
    <property type="match status" value="1"/>
</dbReference>
<proteinExistence type="inferred from homology"/>
<sequence>MTTKWPRPPLNDASFRELALHYAARYATSKARLTAYLRRKLKERGWEGEEAADPDALVQRMADLGYVDDAGFARMKGASLSRRGYGPRRIAQALTGAGIVGADRAEAEEEASAAIWAAADAFARRKRIGPYAASPPDRDQRERMIAAFLRAGHSHATARAWVDASPGDPPDPDR</sequence>
<dbReference type="RefSeq" id="WP_183954622.1">
    <property type="nucleotide sequence ID" value="NZ_JACIEB010000002.1"/>
</dbReference>
<evidence type="ECO:0000256" key="2">
    <source>
        <dbReference type="ARBA" id="ARBA00009695"/>
    </source>
</evidence>
<keyword evidence="4" id="KW-0963">Cytoplasm</keyword>
<reference evidence="7 8" key="1">
    <citation type="submission" date="2020-08" db="EMBL/GenBank/DDBJ databases">
        <title>Genomic Encyclopedia of Type Strains, Phase IV (KMG-IV): sequencing the most valuable type-strain genomes for metagenomic binning, comparative biology and taxonomic classification.</title>
        <authorList>
            <person name="Goeker M."/>
        </authorList>
    </citation>
    <scope>NUCLEOTIDE SEQUENCE [LARGE SCALE GENOMIC DNA]</scope>
    <source>
        <strain evidence="7 8">DSM 29348</strain>
    </source>
</reference>
<evidence type="ECO:0000259" key="6">
    <source>
        <dbReference type="Pfam" id="PF02631"/>
    </source>
</evidence>
<accession>A0A7W6GQ27</accession>
<evidence type="ECO:0000256" key="1">
    <source>
        <dbReference type="ARBA" id="ARBA00004496"/>
    </source>
</evidence>
<gene>
    <name evidence="7" type="ORF">GGR44_001281</name>
</gene>
<comment type="caution">
    <text evidence="7">The sequence shown here is derived from an EMBL/GenBank/DDBJ whole genome shotgun (WGS) entry which is preliminary data.</text>
</comment>